<feature type="binding site" evidence="7">
    <location>
        <position position="249"/>
    </location>
    <ligand>
        <name>substrate</name>
    </ligand>
</feature>
<proteinExistence type="inferred from homology"/>
<feature type="binding site" evidence="7">
    <location>
        <position position="192"/>
    </location>
    <ligand>
        <name>substrate</name>
    </ligand>
</feature>
<dbReference type="PIRSF" id="PIRSF000110">
    <property type="entry name" value="G6PD"/>
    <property type="match status" value="1"/>
</dbReference>
<comment type="pathway">
    <text evidence="1 7">Carbohydrate degradation; pentose phosphate pathway; D-ribulose 5-phosphate from D-glucose 6-phosphate (oxidative stage): step 1/3.</text>
</comment>
<dbReference type="EC" id="1.1.1.49" evidence="7"/>
<evidence type="ECO:0000259" key="8">
    <source>
        <dbReference type="Pfam" id="PF00479"/>
    </source>
</evidence>
<dbReference type="SUPFAM" id="SSF51735">
    <property type="entry name" value="NAD(P)-binding Rossmann-fold domains"/>
    <property type="match status" value="1"/>
</dbReference>
<organism evidence="10 11">
    <name type="scientific">Streptomyces lichenis</name>
    <dbReference type="NCBI Taxonomy" id="2306967"/>
    <lineage>
        <taxon>Bacteria</taxon>
        <taxon>Bacillati</taxon>
        <taxon>Actinomycetota</taxon>
        <taxon>Actinomycetes</taxon>
        <taxon>Kitasatosporales</taxon>
        <taxon>Streptomycetaceae</taxon>
        <taxon>Streptomyces</taxon>
    </lineage>
</organism>
<dbReference type="EMBL" id="JALPTH010000007">
    <property type="protein sequence ID" value="MCK8677587.1"/>
    <property type="molecule type" value="Genomic_DNA"/>
</dbReference>
<protein>
    <recommendedName>
        <fullName evidence="7">Glucose-6-phosphate 1-dehydrogenase</fullName>
        <shortName evidence="7">G6PD</shortName>
        <ecNumber evidence="7">1.1.1.49</ecNumber>
    </recommendedName>
</protein>
<feature type="binding site" evidence="7">
    <location>
        <position position="64"/>
    </location>
    <ligand>
        <name>NADP(+)</name>
        <dbReference type="ChEBI" id="CHEBI:58349"/>
    </ligand>
</feature>
<comment type="function">
    <text evidence="7">Catalyzes the oxidation of glucose 6-phosphate to 6-phosphogluconolactone.</text>
</comment>
<dbReference type="InterPro" id="IPR019796">
    <property type="entry name" value="G6P_DH_AS"/>
</dbReference>
<evidence type="ECO:0000256" key="1">
    <source>
        <dbReference type="ARBA" id="ARBA00004937"/>
    </source>
</evidence>
<evidence type="ECO:0000256" key="3">
    <source>
        <dbReference type="ARBA" id="ARBA00022526"/>
    </source>
</evidence>
<feature type="binding site" evidence="7">
    <location>
        <position position="230"/>
    </location>
    <ligand>
        <name>substrate</name>
    </ligand>
</feature>
<dbReference type="Pfam" id="PF02781">
    <property type="entry name" value="G6PD_C"/>
    <property type="match status" value="1"/>
</dbReference>
<keyword evidence="11" id="KW-1185">Reference proteome</keyword>
<comment type="caution">
    <text evidence="7">Lacks conserved residue(s) required for the propagation of feature annotation.</text>
</comment>
<name>A0ABT0I8D6_9ACTN</name>
<sequence length="487" mass="52401">MASDTAPRTAPGQAVSPSADDRPLLLVIFGATGDLARRKLYPGLHRLLATGSLPGGLAVVGTGRHEPDGPYGELVADAVREFGAEDPDGKALAALREAARFRTSSAEDGTGLAEAVREARAALGGDCRTLLYLSVPPATMEGLLRMIGDTGLAEDASLILEKPFGEDTASARSLNAVLHQVVPEDRVFRIDHFLGKEAVQNVLVLRFANEWLAALWNREHIASVQIDVPEEIGIEGRASFMESTGTFRDMVSTHLSQILGFVALEPPATLDAASLRAAKLELYRCLRPFDPADTVFGQYEGYREEEGVAADSRSETFVALRAFVDNDRWRDVPFLLRTGKAMGSGARTVTLTLRDCRKGPFAGLGDRDGEGPPALVLELSDEPSVRLEVRAKVPGRGLEVGRAALDLRFDEAFGGARPLEAYERLLLDALHGDATLFTGAEEVERLWEVCAPVLQDPPEPEPYARGSYGPKAALDLAGPDGWRVRGA</sequence>
<evidence type="ECO:0000313" key="11">
    <source>
        <dbReference type="Proteomes" id="UP001522868"/>
    </source>
</evidence>
<feature type="binding site" evidence="7">
    <location>
        <begin position="30"/>
        <end position="37"/>
    </location>
    <ligand>
        <name>NADP(+)</name>
        <dbReference type="ChEBI" id="CHEBI:58349"/>
    </ligand>
</feature>
<evidence type="ECO:0000256" key="2">
    <source>
        <dbReference type="ARBA" id="ARBA00009975"/>
    </source>
</evidence>
<dbReference type="InterPro" id="IPR022674">
    <property type="entry name" value="G6P_DH_NAD-bd"/>
</dbReference>
<evidence type="ECO:0000313" key="10">
    <source>
        <dbReference type="EMBL" id="MCK8677587.1"/>
    </source>
</evidence>
<comment type="similarity">
    <text evidence="2 7">Belongs to the glucose-6-phosphate dehydrogenase family.</text>
</comment>
<dbReference type="InterPro" id="IPR022675">
    <property type="entry name" value="G6P_DH_C"/>
</dbReference>
<feature type="domain" description="Glucose-6-phosphate dehydrogenase C-terminal" evidence="9">
    <location>
        <begin position="203"/>
        <end position="481"/>
    </location>
</feature>
<feature type="binding site" evidence="7">
    <location>
        <position position="196"/>
    </location>
    <ligand>
        <name>substrate</name>
    </ligand>
</feature>
<keyword evidence="4 7" id="KW-0521">NADP</keyword>
<evidence type="ECO:0000256" key="6">
    <source>
        <dbReference type="ARBA" id="ARBA00023277"/>
    </source>
</evidence>
<dbReference type="RefSeq" id="WP_248632824.1">
    <property type="nucleotide sequence ID" value="NZ_JALPTH010000007.1"/>
</dbReference>
<evidence type="ECO:0000256" key="7">
    <source>
        <dbReference type="HAMAP-Rule" id="MF_00966"/>
    </source>
</evidence>
<dbReference type="PANTHER" id="PTHR23429:SF0">
    <property type="entry name" value="GLUCOSE-6-PHOSPHATE 1-DEHYDROGENASE"/>
    <property type="match status" value="1"/>
</dbReference>
<evidence type="ECO:0000259" key="9">
    <source>
        <dbReference type="Pfam" id="PF02781"/>
    </source>
</evidence>
<dbReference type="InterPro" id="IPR036291">
    <property type="entry name" value="NAD(P)-bd_dom_sf"/>
</dbReference>
<dbReference type="NCBIfam" id="TIGR00871">
    <property type="entry name" value="zwf"/>
    <property type="match status" value="1"/>
</dbReference>
<dbReference type="HAMAP" id="MF_00966">
    <property type="entry name" value="G6PD"/>
    <property type="match status" value="1"/>
</dbReference>
<dbReference type="PROSITE" id="PS00069">
    <property type="entry name" value="G6P_DEHYDROGENASE"/>
    <property type="match status" value="1"/>
</dbReference>
<comment type="caution">
    <text evidence="10">The sequence shown here is derived from an EMBL/GenBank/DDBJ whole genome shotgun (WGS) entry which is preliminary data.</text>
</comment>
<comment type="catalytic activity">
    <reaction evidence="7">
        <text>D-glucose 6-phosphate + NADP(+) = 6-phospho-D-glucono-1,5-lactone + NADPH + H(+)</text>
        <dbReference type="Rhea" id="RHEA:15841"/>
        <dbReference type="ChEBI" id="CHEBI:15378"/>
        <dbReference type="ChEBI" id="CHEBI:57783"/>
        <dbReference type="ChEBI" id="CHEBI:57955"/>
        <dbReference type="ChEBI" id="CHEBI:58349"/>
        <dbReference type="ChEBI" id="CHEBI:61548"/>
        <dbReference type="EC" id="1.1.1.49"/>
    </reaction>
</comment>
<dbReference type="Gene3D" id="3.40.50.720">
    <property type="entry name" value="NAD(P)-binding Rossmann-like Domain"/>
    <property type="match status" value="1"/>
</dbReference>
<dbReference type="Pfam" id="PF00479">
    <property type="entry name" value="G6PD_N"/>
    <property type="match status" value="1"/>
</dbReference>
<dbReference type="PRINTS" id="PR00079">
    <property type="entry name" value="G6PDHDRGNASE"/>
</dbReference>
<evidence type="ECO:0000256" key="5">
    <source>
        <dbReference type="ARBA" id="ARBA00023002"/>
    </source>
</evidence>
<dbReference type="SUPFAM" id="SSF55347">
    <property type="entry name" value="Glyceraldehyde-3-phosphate dehydrogenase-like, C-terminal domain"/>
    <property type="match status" value="1"/>
</dbReference>
<feature type="binding site" evidence="7">
    <location>
        <position position="340"/>
    </location>
    <ligand>
        <name>substrate</name>
    </ligand>
</feature>
<keyword evidence="5 7" id="KW-0560">Oxidoreductase</keyword>
<evidence type="ECO:0000256" key="4">
    <source>
        <dbReference type="ARBA" id="ARBA00022857"/>
    </source>
</evidence>
<dbReference type="InterPro" id="IPR001282">
    <property type="entry name" value="G6P_DH"/>
</dbReference>
<accession>A0ABT0I8D6</accession>
<dbReference type="Gene3D" id="3.30.360.10">
    <property type="entry name" value="Dihydrodipicolinate Reductase, domain 2"/>
    <property type="match status" value="1"/>
</dbReference>
<dbReference type="Proteomes" id="UP001522868">
    <property type="component" value="Unassembled WGS sequence"/>
</dbReference>
<feature type="binding site" evidence="7">
    <location>
        <position position="162"/>
    </location>
    <ligand>
        <name>NADP(+)</name>
        <dbReference type="ChEBI" id="CHEBI:58349"/>
    </ligand>
</feature>
<dbReference type="PANTHER" id="PTHR23429">
    <property type="entry name" value="GLUCOSE-6-PHOSPHATE 1-DEHYDROGENASE G6PD"/>
    <property type="match status" value="1"/>
</dbReference>
<reference evidence="10 11" key="1">
    <citation type="submission" date="2022-04" db="EMBL/GenBank/DDBJ databases">
        <title>Streptomyces sp. nov. LCR6-01 isolated from Lichen of Dirinaria sp.</title>
        <authorList>
            <person name="Kanchanasin P."/>
            <person name="Tanasupawat S."/>
            <person name="Phongsopitanun W."/>
        </authorList>
    </citation>
    <scope>NUCLEOTIDE SEQUENCE [LARGE SCALE GENOMIC DNA]</scope>
    <source>
        <strain evidence="10 11">LCR6-01</strain>
    </source>
</reference>
<keyword evidence="3 7" id="KW-0313">Glucose metabolism</keyword>
<feature type="active site" description="Proton acceptor" evidence="7">
    <location>
        <position position="254"/>
    </location>
</feature>
<feature type="domain" description="Glucose-6-phosphate dehydrogenase NAD-binding" evidence="8">
    <location>
        <begin position="27"/>
        <end position="201"/>
    </location>
</feature>
<keyword evidence="6 7" id="KW-0119">Carbohydrate metabolism</keyword>
<gene>
    <name evidence="7 10" type="primary">zwf</name>
    <name evidence="10" type="ORF">M1O15_09325</name>
</gene>